<protein>
    <submittedName>
        <fullName evidence="2">Substrate-binding protein</fullName>
    </submittedName>
</protein>
<evidence type="ECO:0000256" key="1">
    <source>
        <dbReference type="SAM" id="Phobius"/>
    </source>
</evidence>
<sequence>MKSFYTRLAIILGGAMYVTYALASNRWSSPYLITVALVVAAFLPYYTKISEWFERYGVLNTGKMFIGKFIRFVWQYGFNMAILYMLLKGNIIKSEDLDIIGGLFGAVALTTFSSQGMQYLAISLANRDYGNHYKNVTFALGSNVIISALASMGIVWIQYVFIVMGVVLGFIGSLYSLITDVMCIVAPKGGIGVFFGTFNPVHKTHMLIIQRFIEERKLTKVYIHPTVVPRMHGKLLHNGIIRIAKMENGIRIYERTEKADAHIDYFPTGNKFYEVENRLAMLKASVDDWDMNDQVEVVYYPNEYEADGFYAVINKIKEMHPGERIHGLHGSDHGGMLVRAIYDESIGVWPYAIVRKDNVSATAIRAGAKNMTSATVTKIIEILKDSYIKKENEHIEINGVTYVYSNSRLLSLEKHENLSRTS</sequence>
<comment type="caution">
    <text evidence="2">The sequence shown here is derived from an EMBL/GenBank/DDBJ whole genome shotgun (WGS) entry which is preliminary data.</text>
</comment>
<dbReference type="SUPFAM" id="SSF52374">
    <property type="entry name" value="Nucleotidylyl transferase"/>
    <property type="match status" value="1"/>
</dbReference>
<dbReference type="AlphaFoldDB" id="A0A098M2D6"/>
<reference evidence="2 3" key="1">
    <citation type="submission" date="2014-08" db="EMBL/GenBank/DDBJ databases">
        <authorList>
            <person name="den Bakker H.C."/>
        </authorList>
    </citation>
    <scope>NUCLEOTIDE SEQUENCE [LARGE SCALE GENOMIC DNA]</scope>
    <source>
        <strain evidence="2 3">DSM 18334</strain>
    </source>
</reference>
<proteinExistence type="predicted"/>
<feature type="transmembrane region" description="Helical" evidence="1">
    <location>
        <begin position="99"/>
        <end position="121"/>
    </location>
</feature>
<dbReference type="eggNOG" id="COG1057">
    <property type="taxonomic scope" value="Bacteria"/>
</dbReference>
<feature type="transmembrane region" description="Helical" evidence="1">
    <location>
        <begin position="69"/>
        <end position="87"/>
    </location>
</feature>
<name>A0A098M2D6_9BACL</name>
<dbReference type="OrthoDB" id="5295945at2"/>
<dbReference type="Gene3D" id="3.40.50.620">
    <property type="entry name" value="HUPs"/>
    <property type="match status" value="1"/>
</dbReference>
<accession>A0A098M2D6</accession>
<reference evidence="2 3" key="2">
    <citation type="submission" date="2014-10" db="EMBL/GenBank/DDBJ databases">
        <title>Comparative genomics of the Paenibacillus odorifer group.</title>
        <authorList>
            <person name="Tsai Y.-C."/>
            <person name="Martin N."/>
            <person name="Korlach J."/>
            <person name="Wiedmann M."/>
        </authorList>
    </citation>
    <scope>NUCLEOTIDE SEQUENCE [LARGE SCALE GENOMIC DNA]</scope>
    <source>
        <strain evidence="2 3">DSM 18334</strain>
    </source>
</reference>
<keyword evidence="1" id="KW-0812">Transmembrane</keyword>
<feature type="transmembrane region" description="Helical" evidence="1">
    <location>
        <begin position="133"/>
        <end position="150"/>
    </location>
</feature>
<evidence type="ECO:0000313" key="2">
    <source>
        <dbReference type="EMBL" id="KGE16444.1"/>
    </source>
</evidence>
<feature type="transmembrane region" description="Helical" evidence="1">
    <location>
        <begin position="156"/>
        <end position="178"/>
    </location>
</feature>
<gene>
    <name evidence="2" type="ORF">PWYN_17065</name>
</gene>
<dbReference type="STRING" id="268407.PWYN_17065"/>
<dbReference type="EMBL" id="JQCR01000003">
    <property type="protein sequence ID" value="KGE16444.1"/>
    <property type="molecule type" value="Genomic_DNA"/>
</dbReference>
<keyword evidence="1" id="KW-1133">Transmembrane helix</keyword>
<feature type="transmembrane region" description="Helical" evidence="1">
    <location>
        <begin position="31"/>
        <end position="48"/>
    </location>
</feature>
<keyword evidence="3" id="KW-1185">Reference proteome</keyword>
<keyword evidence="1" id="KW-0472">Membrane</keyword>
<dbReference type="InterPro" id="IPR014729">
    <property type="entry name" value="Rossmann-like_a/b/a_fold"/>
</dbReference>
<organism evidence="2 3">
    <name type="scientific">Paenibacillus wynnii</name>
    <dbReference type="NCBI Taxonomy" id="268407"/>
    <lineage>
        <taxon>Bacteria</taxon>
        <taxon>Bacillati</taxon>
        <taxon>Bacillota</taxon>
        <taxon>Bacilli</taxon>
        <taxon>Bacillales</taxon>
        <taxon>Paenibacillaceae</taxon>
        <taxon>Paenibacillus</taxon>
    </lineage>
</organism>
<dbReference type="Proteomes" id="UP000029734">
    <property type="component" value="Unassembled WGS sequence"/>
</dbReference>
<evidence type="ECO:0000313" key="3">
    <source>
        <dbReference type="Proteomes" id="UP000029734"/>
    </source>
</evidence>